<name>A0A0V0R0R5_PSEPJ</name>
<dbReference type="SMART" id="SM01017">
    <property type="entry name" value="Arrestin_C"/>
    <property type="match status" value="1"/>
</dbReference>
<dbReference type="AlphaFoldDB" id="A0A0V0R0R5"/>
<dbReference type="OMA" id="ENEFYQH"/>
<dbReference type="Gene3D" id="2.60.40.640">
    <property type="match status" value="2"/>
</dbReference>
<accession>A0A0V0R0R5</accession>
<protein>
    <submittedName>
        <fullName evidence="3">Immunoglobulin E-set</fullName>
    </submittedName>
</protein>
<dbReference type="Pfam" id="PF00339">
    <property type="entry name" value="Arrestin_N"/>
    <property type="match status" value="1"/>
</dbReference>
<gene>
    <name evidence="3" type="ORF">PPERSA_01661</name>
</gene>
<dbReference type="InterPro" id="IPR011021">
    <property type="entry name" value="Arrestin-like_N"/>
</dbReference>
<dbReference type="Pfam" id="PF02752">
    <property type="entry name" value="Arrestin_C"/>
    <property type="match status" value="1"/>
</dbReference>
<organism evidence="3 4">
    <name type="scientific">Pseudocohnilembus persalinus</name>
    <name type="common">Ciliate</name>
    <dbReference type="NCBI Taxonomy" id="266149"/>
    <lineage>
        <taxon>Eukaryota</taxon>
        <taxon>Sar</taxon>
        <taxon>Alveolata</taxon>
        <taxon>Ciliophora</taxon>
        <taxon>Intramacronucleata</taxon>
        <taxon>Oligohymenophorea</taxon>
        <taxon>Scuticociliatia</taxon>
        <taxon>Philasterida</taxon>
        <taxon>Pseudocohnilembidae</taxon>
        <taxon>Pseudocohnilembus</taxon>
    </lineage>
</organism>
<proteinExistence type="predicted"/>
<feature type="domain" description="Arrestin C-terminal-like" evidence="2">
    <location>
        <begin position="176"/>
        <end position="315"/>
    </location>
</feature>
<dbReference type="PANTHER" id="PTHR11188:SF17">
    <property type="entry name" value="FI21816P1"/>
    <property type="match status" value="1"/>
</dbReference>
<feature type="compositionally biased region" description="Low complexity" evidence="1">
    <location>
        <begin position="466"/>
        <end position="486"/>
    </location>
</feature>
<sequence length="486" mass="54332">MGSSSSKYGGIFVQTDKPYYQPGDTVTGHVYVDMHSTFPTSTIYLKVKGYEKVHFKEKRTDDKGNVYYDHYKDKNQFYSHKFKLHTWGSNIPAGQFSIPFSFVLQDHLPGTFYEDDQPNNYTTSIRYTIKSETDVPKGFDKLKNKQELVVREKVKGASKPAEGEMIKDTKTWCCISQGESKIKSYFEYNSYMPGETANIITEIDNSQCKLNIENVVGELIKVVKLQAKSHNFRKELSVSSTKFGKIDAGETKLGEKALRTPVTLISSGKPIQPSTNGSLVQCNYYLRVSSDMEGVTCCAEDPNVRIPIQIVAPPPTNYGKVEQPANWNPQSLGNVNISFTSDAMYQPKQGDANVTINTSTGFGMTSPPSMNMTVNTNTGYQPPQQQGFNQPPQQQQGFNQPPQQQQGFNQPPQQQQGFNQPPQQQQGFNQPPQNNQNQNADVNVKMDMGMGMGMGMQFNAQASDSNFNNGNNNQGQNGNVQMNFNM</sequence>
<dbReference type="GO" id="GO:0005737">
    <property type="term" value="C:cytoplasm"/>
    <property type="evidence" value="ECO:0007669"/>
    <property type="project" value="TreeGrafter"/>
</dbReference>
<dbReference type="GO" id="GO:0015031">
    <property type="term" value="P:protein transport"/>
    <property type="evidence" value="ECO:0007669"/>
    <property type="project" value="TreeGrafter"/>
</dbReference>
<feature type="compositionally biased region" description="Low complexity" evidence="1">
    <location>
        <begin position="381"/>
        <end position="439"/>
    </location>
</feature>
<evidence type="ECO:0000259" key="2">
    <source>
        <dbReference type="SMART" id="SM01017"/>
    </source>
</evidence>
<feature type="region of interest" description="Disordered" evidence="1">
    <location>
        <begin position="460"/>
        <end position="486"/>
    </location>
</feature>
<keyword evidence="4" id="KW-1185">Reference proteome</keyword>
<feature type="region of interest" description="Disordered" evidence="1">
    <location>
        <begin position="357"/>
        <end position="439"/>
    </location>
</feature>
<feature type="compositionally biased region" description="Polar residues" evidence="1">
    <location>
        <begin position="357"/>
        <end position="380"/>
    </location>
</feature>
<dbReference type="OrthoDB" id="291852at2759"/>
<dbReference type="SUPFAM" id="SSF81296">
    <property type="entry name" value="E set domains"/>
    <property type="match status" value="2"/>
</dbReference>
<dbReference type="InterPro" id="IPR050357">
    <property type="entry name" value="Arrestin_domain-protein"/>
</dbReference>
<evidence type="ECO:0000313" key="4">
    <source>
        <dbReference type="Proteomes" id="UP000054937"/>
    </source>
</evidence>
<dbReference type="EMBL" id="LDAU01000073">
    <property type="protein sequence ID" value="KRX08116.1"/>
    <property type="molecule type" value="Genomic_DNA"/>
</dbReference>
<dbReference type="Proteomes" id="UP000054937">
    <property type="component" value="Unassembled WGS sequence"/>
</dbReference>
<evidence type="ECO:0000313" key="3">
    <source>
        <dbReference type="EMBL" id="KRX08116.1"/>
    </source>
</evidence>
<evidence type="ECO:0000256" key="1">
    <source>
        <dbReference type="SAM" id="MobiDB-lite"/>
    </source>
</evidence>
<dbReference type="InParanoid" id="A0A0V0R0R5"/>
<reference evidence="3 4" key="1">
    <citation type="journal article" date="2015" name="Sci. Rep.">
        <title>Genome of the facultative scuticociliatosis pathogen Pseudocohnilembus persalinus provides insight into its virulence through horizontal gene transfer.</title>
        <authorList>
            <person name="Xiong J."/>
            <person name="Wang G."/>
            <person name="Cheng J."/>
            <person name="Tian M."/>
            <person name="Pan X."/>
            <person name="Warren A."/>
            <person name="Jiang C."/>
            <person name="Yuan D."/>
            <person name="Miao W."/>
        </authorList>
    </citation>
    <scope>NUCLEOTIDE SEQUENCE [LARGE SCALE GENOMIC DNA]</scope>
    <source>
        <strain evidence="3">36N120E</strain>
    </source>
</reference>
<dbReference type="PANTHER" id="PTHR11188">
    <property type="entry name" value="ARRESTIN DOMAIN CONTAINING PROTEIN"/>
    <property type="match status" value="1"/>
</dbReference>
<comment type="caution">
    <text evidence="3">The sequence shown here is derived from an EMBL/GenBank/DDBJ whole genome shotgun (WGS) entry which is preliminary data.</text>
</comment>
<dbReference type="InterPro" id="IPR011022">
    <property type="entry name" value="Arrestin_C-like"/>
</dbReference>
<dbReference type="InterPro" id="IPR014756">
    <property type="entry name" value="Ig_E-set"/>
</dbReference>
<dbReference type="InterPro" id="IPR014752">
    <property type="entry name" value="Arrestin-like_C"/>
</dbReference>